<dbReference type="AlphaFoldDB" id="A0AAV5D4V4"/>
<feature type="compositionally biased region" description="Pro residues" evidence="1">
    <location>
        <begin position="1"/>
        <end position="10"/>
    </location>
</feature>
<dbReference type="Proteomes" id="UP001054889">
    <property type="component" value="Unassembled WGS sequence"/>
</dbReference>
<name>A0AAV5D4V4_ELECO</name>
<evidence type="ECO:0000256" key="1">
    <source>
        <dbReference type="SAM" id="MobiDB-lite"/>
    </source>
</evidence>
<reference evidence="2" key="1">
    <citation type="journal article" date="2018" name="DNA Res.">
        <title>Multiple hybrid de novo genome assembly of finger millet, an orphan allotetraploid crop.</title>
        <authorList>
            <person name="Hatakeyama M."/>
            <person name="Aluri S."/>
            <person name="Balachadran M.T."/>
            <person name="Sivarajan S.R."/>
            <person name="Patrignani A."/>
            <person name="Gruter S."/>
            <person name="Poveda L."/>
            <person name="Shimizu-Inatsugi R."/>
            <person name="Baeten J."/>
            <person name="Francoijs K.J."/>
            <person name="Nataraja K.N."/>
            <person name="Reddy Y.A.N."/>
            <person name="Phadnis S."/>
            <person name="Ravikumar R.L."/>
            <person name="Schlapbach R."/>
            <person name="Sreeman S.M."/>
            <person name="Shimizu K.K."/>
        </authorList>
    </citation>
    <scope>NUCLEOTIDE SEQUENCE</scope>
</reference>
<evidence type="ECO:0000313" key="2">
    <source>
        <dbReference type="EMBL" id="GJN05435.1"/>
    </source>
</evidence>
<reference evidence="2" key="2">
    <citation type="submission" date="2021-12" db="EMBL/GenBank/DDBJ databases">
        <title>Resequencing data analysis of finger millet.</title>
        <authorList>
            <person name="Hatakeyama M."/>
            <person name="Aluri S."/>
            <person name="Balachadran M.T."/>
            <person name="Sivarajan S.R."/>
            <person name="Poveda L."/>
            <person name="Shimizu-Inatsugi R."/>
            <person name="Schlapbach R."/>
            <person name="Sreeman S.M."/>
            <person name="Shimizu K.K."/>
        </authorList>
    </citation>
    <scope>NUCLEOTIDE SEQUENCE</scope>
</reference>
<dbReference type="PANTHER" id="PTHR34396:SF31">
    <property type="entry name" value="OS02G0326900 PROTEIN"/>
    <property type="match status" value="1"/>
</dbReference>
<keyword evidence="3" id="KW-1185">Reference proteome</keyword>
<dbReference type="SUPFAM" id="SSF57667">
    <property type="entry name" value="beta-beta-alpha zinc fingers"/>
    <property type="match status" value="1"/>
</dbReference>
<evidence type="ECO:0008006" key="4">
    <source>
        <dbReference type="Google" id="ProtNLM"/>
    </source>
</evidence>
<dbReference type="InterPro" id="IPR053031">
    <property type="entry name" value="Cuticle_assoc_protein"/>
</dbReference>
<protein>
    <recommendedName>
        <fullName evidence="4">BED-type domain-containing protein</fullName>
    </recommendedName>
</protein>
<sequence>MPPPPPPTVTPPSSSTQVVNIDYSPPNNDSSPGTPAKPSTASTSSCKRGRKSTSEAWKDFTPLFRDVNGMQVRYAGVCNHCKAELTARSGGGTGHLLRHHAACLAKAEHALKN</sequence>
<comment type="caution">
    <text evidence="2">The sequence shown here is derived from an EMBL/GenBank/DDBJ whole genome shotgun (WGS) entry which is preliminary data.</text>
</comment>
<accession>A0AAV5D4V4</accession>
<dbReference type="EMBL" id="BQKI01000012">
    <property type="protein sequence ID" value="GJN05435.1"/>
    <property type="molecule type" value="Genomic_DNA"/>
</dbReference>
<evidence type="ECO:0000313" key="3">
    <source>
        <dbReference type="Proteomes" id="UP001054889"/>
    </source>
</evidence>
<dbReference type="GO" id="GO:0005634">
    <property type="term" value="C:nucleus"/>
    <property type="evidence" value="ECO:0007669"/>
    <property type="project" value="TreeGrafter"/>
</dbReference>
<proteinExistence type="predicted"/>
<dbReference type="GO" id="GO:0006357">
    <property type="term" value="P:regulation of transcription by RNA polymerase II"/>
    <property type="evidence" value="ECO:0007669"/>
    <property type="project" value="TreeGrafter"/>
</dbReference>
<dbReference type="InterPro" id="IPR036236">
    <property type="entry name" value="Znf_C2H2_sf"/>
</dbReference>
<gene>
    <name evidence="2" type="primary">ga23060</name>
    <name evidence="2" type="ORF">PR202_ga23060</name>
</gene>
<organism evidence="2 3">
    <name type="scientific">Eleusine coracana subsp. coracana</name>
    <dbReference type="NCBI Taxonomy" id="191504"/>
    <lineage>
        <taxon>Eukaryota</taxon>
        <taxon>Viridiplantae</taxon>
        <taxon>Streptophyta</taxon>
        <taxon>Embryophyta</taxon>
        <taxon>Tracheophyta</taxon>
        <taxon>Spermatophyta</taxon>
        <taxon>Magnoliopsida</taxon>
        <taxon>Liliopsida</taxon>
        <taxon>Poales</taxon>
        <taxon>Poaceae</taxon>
        <taxon>PACMAD clade</taxon>
        <taxon>Chloridoideae</taxon>
        <taxon>Cynodonteae</taxon>
        <taxon>Eleusininae</taxon>
        <taxon>Eleusine</taxon>
    </lineage>
</organism>
<feature type="region of interest" description="Disordered" evidence="1">
    <location>
        <begin position="1"/>
        <end position="54"/>
    </location>
</feature>
<feature type="compositionally biased region" description="Low complexity" evidence="1">
    <location>
        <begin position="30"/>
        <end position="45"/>
    </location>
</feature>
<dbReference type="PANTHER" id="PTHR34396">
    <property type="entry name" value="OS03G0264950 PROTEIN-RELATED"/>
    <property type="match status" value="1"/>
</dbReference>
<dbReference type="SMART" id="SM00614">
    <property type="entry name" value="ZnF_BED"/>
    <property type="match status" value="1"/>
</dbReference>
<dbReference type="GO" id="GO:1990837">
    <property type="term" value="F:sequence-specific double-stranded DNA binding"/>
    <property type="evidence" value="ECO:0007669"/>
    <property type="project" value="TreeGrafter"/>
</dbReference>